<protein>
    <submittedName>
        <fullName evidence="8">(northern house mosquito) hypothetical protein</fullName>
    </submittedName>
</protein>
<sequence length="210" mass="23954">MPSHTCIVCKLKLTFVKQKNLAVSFHAFPRYPYTKQAWIEFCGTDTGVVCSKHFSDDCFIAGREENYKRRRLFGWAVPTIRLPVKINGTSILSENSPEEISSSSLSETIQQEISESVDSKETTHLSADNIILTHSATISQLKAQVQEHKSKLEDTNKKLHEMERAIFERDCVIEDLRKTLGDVTRNSNSETLHVDFIDDIKIEENEFQSS</sequence>
<dbReference type="EMBL" id="HBUE01118242">
    <property type="protein sequence ID" value="CAG6491225.1"/>
    <property type="molecule type" value="Transcribed_RNA"/>
</dbReference>
<dbReference type="PANTHER" id="PTHR46600">
    <property type="entry name" value="THAP DOMAIN-CONTAINING"/>
    <property type="match status" value="1"/>
</dbReference>
<organism evidence="8">
    <name type="scientific">Culex pipiens</name>
    <name type="common">House mosquito</name>
    <dbReference type="NCBI Taxonomy" id="7175"/>
    <lineage>
        <taxon>Eukaryota</taxon>
        <taxon>Metazoa</taxon>
        <taxon>Ecdysozoa</taxon>
        <taxon>Arthropoda</taxon>
        <taxon>Hexapoda</taxon>
        <taxon>Insecta</taxon>
        <taxon>Pterygota</taxon>
        <taxon>Neoptera</taxon>
        <taxon>Endopterygota</taxon>
        <taxon>Diptera</taxon>
        <taxon>Nematocera</taxon>
        <taxon>Culicoidea</taxon>
        <taxon>Culicidae</taxon>
        <taxon>Culicinae</taxon>
        <taxon>Culicini</taxon>
        <taxon>Culex</taxon>
        <taxon>Culex</taxon>
    </lineage>
</organism>
<dbReference type="Gene3D" id="6.20.210.20">
    <property type="entry name" value="THAP domain"/>
    <property type="match status" value="1"/>
</dbReference>
<feature type="coiled-coil region" evidence="6">
    <location>
        <begin position="138"/>
        <end position="165"/>
    </location>
</feature>
<name>A0A8D8CCC6_CULPI</name>
<dbReference type="PANTHER" id="PTHR46600:SF11">
    <property type="entry name" value="THAP DOMAIN-CONTAINING PROTEIN 10"/>
    <property type="match status" value="1"/>
</dbReference>
<evidence type="ECO:0000313" key="8">
    <source>
        <dbReference type="EMBL" id="CAG6491225.1"/>
    </source>
</evidence>
<dbReference type="SMART" id="SM00980">
    <property type="entry name" value="THAP"/>
    <property type="match status" value="1"/>
</dbReference>
<keyword evidence="6" id="KW-0175">Coiled coil</keyword>
<feature type="domain" description="THAP-type" evidence="7">
    <location>
        <begin position="1"/>
        <end position="81"/>
    </location>
</feature>
<reference evidence="8" key="1">
    <citation type="submission" date="2021-05" db="EMBL/GenBank/DDBJ databases">
        <authorList>
            <person name="Alioto T."/>
            <person name="Alioto T."/>
            <person name="Gomez Garrido J."/>
        </authorList>
    </citation>
    <scope>NUCLEOTIDE SEQUENCE</scope>
</reference>
<dbReference type="GO" id="GO:0008270">
    <property type="term" value="F:zinc ion binding"/>
    <property type="evidence" value="ECO:0007669"/>
    <property type="project" value="UniProtKB-KW"/>
</dbReference>
<keyword evidence="3" id="KW-0862">Zinc</keyword>
<dbReference type="GO" id="GO:0043565">
    <property type="term" value="F:sequence-specific DNA binding"/>
    <property type="evidence" value="ECO:0007669"/>
    <property type="project" value="InterPro"/>
</dbReference>
<evidence type="ECO:0000256" key="5">
    <source>
        <dbReference type="PROSITE-ProRule" id="PRU00309"/>
    </source>
</evidence>
<dbReference type="SUPFAM" id="SSF57716">
    <property type="entry name" value="Glucocorticoid receptor-like (DNA-binding domain)"/>
    <property type="match status" value="1"/>
</dbReference>
<evidence type="ECO:0000256" key="3">
    <source>
        <dbReference type="ARBA" id="ARBA00022833"/>
    </source>
</evidence>
<proteinExistence type="predicted"/>
<keyword evidence="4 5" id="KW-0238">DNA-binding</keyword>
<dbReference type="InterPro" id="IPR038441">
    <property type="entry name" value="THAP_Znf_sf"/>
</dbReference>
<keyword evidence="2 5" id="KW-0863">Zinc-finger</keyword>
<evidence type="ECO:0000256" key="2">
    <source>
        <dbReference type="ARBA" id="ARBA00022771"/>
    </source>
</evidence>
<evidence type="ECO:0000256" key="4">
    <source>
        <dbReference type="ARBA" id="ARBA00023125"/>
    </source>
</evidence>
<dbReference type="PROSITE" id="PS50950">
    <property type="entry name" value="ZF_THAP"/>
    <property type="match status" value="1"/>
</dbReference>
<keyword evidence="1" id="KW-0479">Metal-binding</keyword>
<dbReference type="InterPro" id="IPR026516">
    <property type="entry name" value="THAP1/10"/>
</dbReference>
<dbReference type="SMART" id="SM00692">
    <property type="entry name" value="DM3"/>
    <property type="match status" value="1"/>
</dbReference>
<evidence type="ECO:0000256" key="6">
    <source>
        <dbReference type="SAM" id="Coils"/>
    </source>
</evidence>
<dbReference type="Pfam" id="PF05485">
    <property type="entry name" value="THAP"/>
    <property type="match status" value="1"/>
</dbReference>
<dbReference type="AlphaFoldDB" id="A0A8D8CCC6"/>
<evidence type="ECO:0000259" key="7">
    <source>
        <dbReference type="PROSITE" id="PS50950"/>
    </source>
</evidence>
<evidence type="ECO:0000256" key="1">
    <source>
        <dbReference type="ARBA" id="ARBA00022723"/>
    </source>
</evidence>
<dbReference type="InterPro" id="IPR006612">
    <property type="entry name" value="THAP_Znf"/>
</dbReference>
<accession>A0A8D8CCC6</accession>